<name>M9U554_SACIS</name>
<proteinExistence type="predicted"/>
<organism>
    <name type="scientific">Saccharolobus islandicus LAL14/1</name>
    <dbReference type="NCBI Taxonomy" id="1241935"/>
    <lineage>
        <taxon>Archaea</taxon>
        <taxon>Thermoproteota</taxon>
        <taxon>Thermoprotei</taxon>
        <taxon>Sulfolobales</taxon>
        <taxon>Sulfolobaceae</taxon>
        <taxon>Saccharolobus</taxon>
    </lineage>
</organism>
<evidence type="ECO:0000313" key="2">
    <source>
        <dbReference type="Proteomes" id="UP000013006"/>
    </source>
</evidence>
<reference evidence="1 2" key="1">
    <citation type="journal article" date="2013" name="Open Biol.">
        <title>Genomics and genetics of Sulfolobus islandicus LAL14/1, a model hyperthermophilic archaeon.</title>
        <authorList>
            <person name="Jaubert C."/>
            <person name="Danioux C."/>
            <person name="Oberto J."/>
            <person name="Cortez D."/>
            <person name="Bize A."/>
            <person name="Krupovic M."/>
            <person name="She Q."/>
            <person name="Forterre P."/>
            <person name="Prangishvili D."/>
            <person name="Sezonov G."/>
        </authorList>
    </citation>
    <scope>NUCLEOTIDE SEQUENCE [LARGE SCALE GENOMIC DNA]</scope>
    <source>
        <strain evidence="1">LAL14/1</strain>
    </source>
</reference>
<dbReference type="KEGG" id="sic:SiL_0686"/>
<sequence length="53" mass="5899">MSISKFEPLLEPELNGIPFMSNKYVPTKVNGNPTIPPITPTISASNKRLIRFV</sequence>
<dbReference type="HOGENOM" id="CLU_3057313_0_0_2"/>
<dbReference type="AlphaFoldDB" id="M9U554"/>
<protein>
    <submittedName>
        <fullName evidence="1">Uncharacterized protein</fullName>
    </submittedName>
</protein>
<dbReference type="Proteomes" id="UP000013006">
    <property type="component" value="Chromosome"/>
</dbReference>
<evidence type="ECO:0000313" key="1">
    <source>
        <dbReference type="EMBL" id="AGJ62144.1"/>
    </source>
</evidence>
<dbReference type="EMBL" id="CP003928">
    <property type="protein sequence ID" value="AGJ62144.1"/>
    <property type="molecule type" value="Genomic_DNA"/>
</dbReference>
<gene>
    <name evidence="1" type="ORF">SiL_0686</name>
</gene>
<accession>M9U554</accession>